<reference evidence="1" key="1">
    <citation type="submission" date="2016-07" db="EMBL/GenBank/DDBJ databases">
        <title>Salivary Glands transcriptome analysis on engorged females of Ornithodoros brasiliensis (Acari:Argasidae).</title>
        <authorList>
            <person name="Simons S.M."/>
            <person name="Carvalho E."/>
            <person name="Junqueira-de-Azevedo I."/>
            <person name="Ho P.L."/>
            <person name="Giovanni D."/>
            <person name="Mendonca R."/>
            <person name="Onofrio V."/>
            <person name="Landulfo G."/>
            <person name="Ramirez D."/>
            <person name="Barros-Battesti D."/>
        </authorList>
    </citation>
    <scope>NUCLEOTIDE SEQUENCE</scope>
    <source>
        <strain evidence="1">Female</strain>
        <tissue evidence="1">Salivary gland</tissue>
    </source>
</reference>
<feature type="non-terminal residue" evidence="1">
    <location>
        <position position="1"/>
    </location>
</feature>
<name>A0A1D2AIJ9_ORNBR</name>
<dbReference type="EMBL" id="GETE01001158">
    <property type="protein sequence ID" value="JAT78755.1"/>
    <property type="molecule type" value="Transcribed_RNA"/>
</dbReference>
<sequence length="119" mass="12907">VGGFLGSWHVHCGFNTCNNHKALQRWRRVLQRFKGCHFVAPGPLCVFFVPAGDGARTGVGASGVLLCCTLLCCYVKPVSCFQYIASCHLAFGRSSISKAVCIRLRSLVFNTLSSVHSPC</sequence>
<proteinExistence type="predicted"/>
<organism evidence="1">
    <name type="scientific">Ornithodoros brasiliensis</name>
    <name type="common">Mouro tick</name>
    <dbReference type="NCBI Taxonomy" id="888526"/>
    <lineage>
        <taxon>Eukaryota</taxon>
        <taxon>Metazoa</taxon>
        <taxon>Ecdysozoa</taxon>
        <taxon>Arthropoda</taxon>
        <taxon>Chelicerata</taxon>
        <taxon>Arachnida</taxon>
        <taxon>Acari</taxon>
        <taxon>Parasitiformes</taxon>
        <taxon>Ixodida</taxon>
        <taxon>Ixodoidea</taxon>
        <taxon>Argasidae</taxon>
        <taxon>Ornithodorinae</taxon>
        <taxon>Ornithodoros</taxon>
    </lineage>
</organism>
<dbReference type="AlphaFoldDB" id="A0A1D2AIJ9"/>
<protein>
    <submittedName>
        <fullName evidence="1">Uncharacterized protein</fullName>
    </submittedName>
</protein>
<evidence type="ECO:0000313" key="1">
    <source>
        <dbReference type="EMBL" id="JAT78755.1"/>
    </source>
</evidence>
<accession>A0A1D2AIJ9</accession>